<dbReference type="PANTHER" id="PTHR42820:SF16">
    <property type="entry name" value="SHORT-CHAIN DEHYDROGENASE REDUCTASE 3B"/>
    <property type="match status" value="1"/>
</dbReference>
<dbReference type="PRINTS" id="PR00080">
    <property type="entry name" value="SDRFAMILY"/>
</dbReference>
<reference evidence="2" key="1">
    <citation type="submission" date="2021-01" db="UniProtKB">
        <authorList>
            <consortium name="EnsemblPlants"/>
        </authorList>
    </citation>
    <scope>IDENTIFICATION</scope>
</reference>
<dbReference type="EnsemblPlants" id="Kaladp0809s0119.1.v1.1">
    <property type="protein sequence ID" value="Kaladp0809s0119.1.v1.1"/>
    <property type="gene ID" value="Kaladp0809s0119.v1.1"/>
</dbReference>
<dbReference type="SUPFAM" id="SSF51735">
    <property type="entry name" value="NAD(P)-binding Rossmann-fold domains"/>
    <property type="match status" value="1"/>
</dbReference>
<comment type="similarity">
    <text evidence="1">Belongs to the short-chain dehydrogenases/reductases (SDR) family.</text>
</comment>
<protein>
    <recommendedName>
        <fullName evidence="4">Short-chain dehydrogenase reductase 3b-like</fullName>
    </recommendedName>
</protein>
<dbReference type="Pfam" id="PF13561">
    <property type="entry name" value="adh_short_C2"/>
    <property type="match status" value="1"/>
</dbReference>
<sequence length="282" mass="29171">MSAHQETKPPSPLRSKMSKMRLEGKVILVTGAASGIGEEAVRLFADNGASVVAADIQDDLGRRVVASIGTQKVCFFHCDVRDEKQVEAAVKHAVEEYGGLDVLFSNAGIIGPLTGVLELDIDGLDNVLATNVRGVAATVKHAARSMVARNVRGSIICTTSVAASLGGAGPHAYTVSKHAIVGLVRSACSELGAHGIRVNCISPFGVATPLSCNAYNLEPSQVESNSSALANLKGIALKTKHIADAALFLASEESAYISGHNLAVDGGFTVVANQSFSFSDSG</sequence>
<evidence type="ECO:0008006" key="4">
    <source>
        <dbReference type="Google" id="ProtNLM"/>
    </source>
</evidence>
<accession>A0A7N0VIA8</accession>
<dbReference type="InterPro" id="IPR036291">
    <property type="entry name" value="NAD(P)-bd_dom_sf"/>
</dbReference>
<keyword evidence="3" id="KW-1185">Reference proteome</keyword>
<evidence type="ECO:0000313" key="2">
    <source>
        <dbReference type="EnsemblPlants" id="Kaladp0809s0119.1.v1.1"/>
    </source>
</evidence>
<name>A0A7N0VIA8_KALFE</name>
<dbReference type="PRINTS" id="PR00081">
    <property type="entry name" value="GDHRDH"/>
</dbReference>
<dbReference type="InterPro" id="IPR002347">
    <property type="entry name" value="SDR_fam"/>
</dbReference>
<dbReference type="PANTHER" id="PTHR42820">
    <property type="entry name" value="SHORT-CHAIN DEHYDROGENASE REDUCTASE"/>
    <property type="match status" value="1"/>
</dbReference>
<dbReference type="Gramene" id="Kaladp0809s0119.1.v1.1">
    <property type="protein sequence ID" value="Kaladp0809s0119.1.v1.1"/>
    <property type="gene ID" value="Kaladp0809s0119.v1.1"/>
</dbReference>
<evidence type="ECO:0000313" key="3">
    <source>
        <dbReference type="Proteomes" id="UP000594263"/>
    </source>
</evidence>
<proteinExistence type="inferred from homology"/>
<dbReference type="FunFam" id="3.40.50.720:FF:000084">
    <property type="entry name" value="Short-chain dehydrogenase reductase"/>
    <property type="match status" value="1"/>
</dbReference>
<dbReference type="AlphaFoldDB" id="A0A7N0VIA8"/>
<organism evidence="2 3">
    <name type="scientific">Kalanchoe fedtschenkoi</name>
    <name type="common">Lavender scallops</name>
    <name type="synonym">South American air plant</name>
    <dbReference type="NCBI Taxonomy" id="63787"/>
    <lineage>
        <taxon>Eukaryota</taxon>
        <taxon>Viridiplantae</taxon>
        <taxon>Streptophyta</taxon>
        <taxon>Embryophyta</taxon>
        <taxon>Tracheophyta</taxon>
        <taxon>Spermatophyta</taxon>
        <taxon>Magnoliopsida</taxon>
        <taxon>eudicotyledons</taxon>
        <taxon>Gunneridae</taxon>
        <taxon>Pentapetalae</taxon>
        <taxon>Saxifragales</taxon>
        <taxon>Crassulaceae</taxon>
        <taxon>Kalanchoe</taxon>
    </lineage>
</organism>
<dbReference type="Gene3D" id="3.40.50.720">
    <property type="entry name" value="NAD(P)-binding Rossmann-like Domain"/>
    <property type="match status" value="1"/>
</dbReference>
<dbReference type="Proteomes" id="UP000594263">
    <property type="component" value="Unplaced"/>
</dbReference>
<evidence type="ECO:0000256" key="1">
    <source>
        <dbReference type="ARBA" id="ARBA00006484"/>
    </source>
</evidence>
<dbReference type="OMA" id="NMGSINW"/>